<gene>
    <name evidence="2" type="ORF">VHEMI10744</name>
</gene>
<proteinExistence type="predicted"/>
<organism evidence="2 3">
    <name type="scientific">[Torrubiella] hemipterigena</name>
    <dbReference type="NCBI Taxonomy" id="1531966"/>
    <lineage>
        <taxon>Eukaryota</taxon>
        <taxon>Fungi</taxon>
        <taxon>Dikarya</taxon>
        <taxon>Ascomycota</taxon>
        <taxon>Pezizomycotina</taxon>
        <taxon>Sordariomycetes</taxon>
        <taxon>Hypocreomycetidae</taxon>
        <taxon>Hypocreales</taxon>
        <taxon>Clavicipitaceae</taxon>
        <taxon>Clavicipitaceae incertae sedis</taxon>
        <taxon>'Torrubiella' clade</taxon>
    </lineage>
</organism>
<dbReference type="AlphaFoldDB" id="A0A0A1TSR6"/>
<name>A0A0A1TSR6_9HYPO</name>
<accession>A0A0A1TSR6</accession>
<protein>
    <submittedName>
        <fullName evidence="2">Uncharacterized protein</fullName>
    </submittedName>
</protein>
<evidence type="ECO:0000313" key="2">
    <source>
        <dbReference type="EMBL" id="CEJ95253.1"/>
    </source>
</evidence>
<evidence type="ECO:0000256" key="1">
    <source>
        <dbReference type="SAM" id="MobiDB-lite"/>
    </source>
</evidence>
<keyword evidence="3" id="KW-1185">Reference proteome</keyword>
<dbReference type="HOGENOM" id="CLU_2238494_0_0_1"/>
<reference evidence="2 3" key="1">
    <citation type="journal article" date="2015" name="Genome Announc.">
        <title>Draft Genome Sequence and Gene Annotation of the Entomopathogenic Fungus Verticillium hemipterigenum.</title>
        <authorList>
            <person name="Horn F."/>
            <person name="Habel A."/>
            <person name="Scharf D.H."/>
            <person name="Dworschak J."/>
            <person name="Brakhage A.A."/>
            <person name="Guthke R."/>
            <person name="Hertweck C."/>
            <person name="Linde J."/>
        </authorList>
    </citation>
    <scope>NUCLEOTIDE SEQUENCE [LARGE SCALE GENOMIC DNA]</scope>
</reference>
<dbReference type="Proteomes" id="UP000039046">
    <property type="component" value="Unassembled WGS sequence"/>
</dbReference>
<dbReference type="EMBL" id="CDHN01000010">
    <property type="protein sequence ID" value="CEJ95253.1"/>
    <property type="molecule type" value="Genomic_DNA"/>
</dbReference>
<sequence>MEYQLRRENPKNIKVKKTVSWADKAAERNTSAPGDVGLGSDRSSPRVTKKPTYKDRRVLLRIKADSETLKKDGYQVRDMLLKHLKLNDRDIENVKPTNTSWVVRV</sequence>
<evidence type="ECO:0000313" key="3">
    <source>
        <dbReference type="Proteomes" id="UP000039046"/>
    </source>
</evidence>
<feature type="region of interest" description="Disordered" evidence="1">
    <location>
        <begin position="24"/>
        <end position="52"/>
    </location>
</feature>